<proteinExistence type="inferred from homology"/>
<dbReference type="PANTHER" id="PTHR12428:SF34">
    <property type="entry name" value="MITOCHONDRIAL INNER MEMBRANE PROTEIN OXA1-LIKE"/>
    <property type="match status" value="1"/>
</dbReference>
<evidence type="ECO:0000313" key="10">
    <source>
        <dbReference type="Proteomes" id="UP001497392"/>
    </source>
</evidence>
<keyword evidence="10" id="KW-1185">Reference proteome</keyword>
<feature type="domain" description="Membrane insertase YidC/Oxa/ALB C-terminal" evidence="8">
    <location>
        <begin position="160"/>
        <end position="356"/>
    </location>
</feature>
<dbReference type="Proteomes" id="UP001497392">
    <property type="component" value="Unassembled WGS sequence"/>
</dbReference>
<comment type="similarity">
    <text evidence="2">Belongs to the OXA1/ALB3/YidC (TC 2.A.9.2) family.</text>
</comment>
<dbReference type="EMBL" id="CAXHTA020000012">
    <property type="protein sequence ID" value="CAL5225558.1"/>
    <property type="molecule type" value="Genomic_DNA"/>
</dbReference>
<feature type="transmembrane region" description="Helical" evidence="7">
    <location>
        <begin position="282"/>
        <end position="301"/>
    </location>
</feature>
<reference evidence="9 10" key="1">
    <citation type="submission" date="2024-06" db="EMBL/GenBank/DDBJ databases">
        <authorList>
            <person name="Kraege A."/>
            <person name="Thomma B."/>
        </authorList>
    </citation>
    <scope>NUCLEOTIDE SEQUENCE [LARGE SCALE GENOMIC DNA]</scope>
</reference>
<gene>
    <name evidence="9" type="primary">g8394</name>
    <name evidence="9" type="ORF">VP750_LOCUS7217</name>
</gene>
<evidence type="ECO:0000256" key="6">
    <source>
        <dbReference type="RuleBase" id="RU003945"/>
    </source>
</evidence>
<name>A0ABP1G0E0_9CHLO</name>
<dbReference type="CDD" id="cd20069">
    <property type="entry name" value="5TM_Oxa1-like"/>
    <property type="match status" value="1"/>
</dbReference>
<feature type="transmembrane region" description="Helical" evidence="7">
    <location>
        <begin position="322"/>
        <end position="342"/>
    </location>
</feature>
<keyword evidence="4 7" id="KW-1133">Transmembrane helix</keyword>
<evidence type="ECO:0000256" key="5">
    <source>
        <dbReference type="ARBA" id="ARBA00023136"/>
    </source>
</evidence>
<dbReference type="PANTHER" id="PTHR12428">
    <property type="entry name" value="OXA1"/>
    <property type="match status" value="1"/>
</dbReference>
<dbReference type="InterPro" id="IPR028055">
    <property type="entry name" value="YidC/Oxa/ALB_C"/>
</dbReference>
<accession>A0ABP1G0E0</accession>
<evidence type="ECO:0000259" key="8">
    <source>
        <dbReference type="Pfam" id="PF02096"/>
    </source>
</evidence>
<evidence type="ECO:0000256" key="3">
    <source>
        <dbReference type="ARBA" id="ARBA00022692"/>
    </source>
</evidence>
<evidence type="ECO:0000313" key="9">
    <source>
        <dbReference type="EMBL" id="CAL5225558.1"/>
    </source>
</evidence>
<comment type="similarity">
    <text evidence="6">Belongs to the OXA1/ALB3/YidC family.</text>
</comment>
<dbReference type="Pfam" id="PF02096">
    <property type="entry name" value="60KD_IMP"/>
    <property type="match status" value="1"/>
</dbReference>
<evidence type="ECO:0000256" key="4">
    <source>
        <dbReference type="ARBA" id="ARBA00022989"/>
    </source>
</evidence>
<keyword evidence="3 6" id="KW-0812">Transmembrane</keyword>
<evidence type="ECO:0000256" key="2">
    <source>
        <dbReference type="ARBA" id="ARBA00010583"/>
    </source>
</evidence>
<dbReference type="NCBIfam" id="TIGR03592">
    <property type="entry name" value="yidC_oxa1_cterm"/>
    <property type="match status" value="1"/>
</dbReference>
<sequence>MRRQFLSAFVKVLRATTEQEAVCAVAAPALRQYSSLVSLHSSPNQQWTYSNSQRQYQQFNSQWHLPPEGHRLYTTSPDLVPEPRVSPGFPAVPTELDEETVASIVAGSDSTSPFSVPALIKASQVGELSALEEAYEGSWFLSKGFQWLLDIVHGSTASPWWLTILYTTLAARLLTLPLVVKQHKGMARMSMARPEMEKLREWFNNEVARGNKDAATEYQQRLSGVWKKYDANPFTNMLGGLAQAPVFIGFFSAIRAMAAAKVPSMTVGGALWFTDLTVADPYYLLPIAASGVFLLTVELGAADGMQGQDEVTMKRMKMAFRALGVAMVPLTASMPQGVFIYWCTSNVFSLVQSLAFKVPAVRTFLKLPDLAKLRAIAAGQPTENVGKPMVTFAQKPKKATGQPLEQVGKPVVTFAQKPKKAKAQT</sequence>
<comment type="subcellular location">
    <subcellularLocation>
        <location evidence="1 6">Membrane</location>
        <topology evidence="1 6">Multi-pass membrane protein</topology>
    </subcellularLocation>
</comment>
<comment type="caution">
    <text evidence="9">The sequence shown here is derived from an EMBL/GenBank/DDBJ whole genome shotgun (WGS) entry which is preliminary data.</text>
</comment>
<organism evidence="9 10">
    <name type="scientific">Coccomyxa viridis</name>
    <dbReference type="NCBI Taxonomy" id="1274662"/>
    <lineage>
        <taxon>Eukaryota</taxon>
        <taxon>Viridiplantae</taxon>
        <taxon>Chlorophyta</taxon>
        <taxon>core chlorophytes</taxon>
        <taxon>Trebouxiophyceae</taxon>
        <taxon>Trebouxiophyceae incertae sedis</taxon>
        <taxon>Coccomyxaceae</taxon>
        <taxon>Coccomyxa</taxon>
    </lineage>
</organism>
<evidence type="ECO:0000256" key="7">
    <source>
        <dbReference type="SAM" id="Phobius"/>
    </source>
</evidence>
<feature type="transmembrane region" description="Helical" evidence="7">
    <location>
        <begin position="237"/>
        <end position="262"/>
    </location>
</feature>
<dbReference type="InterPro" id="IPR001708">
    <property type="entry name" value="YidC/ALB3/OXA1/COX18"/>
</dbReference>
<protein>
    <submittedName>
        <fullName evidence="9">G8394 protein</fullName>
    </submittedName>
</protein>
<feature type="transmembrane region" description="Helical" evidence="7">
    <location>
        <begin position="160"/>
        <end position="180"/>
    </location>
</feature>
<evidence type="ECO:0000256" key="1">
    <source>
        <dbReference type="ARBA" id="ARBA00004141"/>
    </source>
</evidence>
<keyword evidence="5 7" id="KW-0472">Membrane</keyword>